<evidence type="ECO:0000313" key="2">
    <source>
        <dbReference type="EMBL" id="NVK79078.1"/>
    </source>
</evidence>
<evidence type="ECO:0000259" key="1">
    <source>
        <dbReference type="Pfam" id="PF21806"/>
    </source>
</evidence>
<feature type="domain" description="DUF6879" evidence="1">
    <location>
        <begin position="80"/>
        <end position="243"/>
    </location>
</feature>
<protein>
    <recommendedName>
        <fullName evidence="1">DUF6879 domain-containing protein</fullName>
    </recommendedName>
</protein>
<proteinExistence type="predicted"/>
<dbReference type="EMBL" id="JABBXF010000032">
    <property type="protein sequence ID" value="NVK79078.1"/>
    <property type="molecule type" value="Genomic_DNA"/>
</dbReference>
<accession>A0A7Y7B4Y6</accession>
<dbReference type="InterPro" id="IPR049244">
    <property type="entry name" value="DUF6879"/>
</dbReference>
<dbReference type="Proteomes" id="UP000587462">
    <property type="component" value="Unassembled WGS sequence"/>
</dbReference>
<dbReference type="Pfam" id="PF21806">
    <property type="entry name" value="DUF6879"/>
    <property type="match status" value="1"/>
</dbReference>
<dbReference type="RefSeq" id="WP_171081786.1">
    <property type="nucleotide sequence ID" value="NZ_BNBU01000001.1"/>
</dbReference>
<name>A0A7Y7B4Y6_STRMO</name>
<keyword evidence="3" id="KW-1185">Reference proteome</keyword>
<dbReference type="AlphaFoldDB" id="A0A7Y7B4Y6"/>
<sequence length="250" mass="28572">MARRLRFIGTNSGNNGCPTLYEDLDTGDVLVQGESVTDPEDVAQLRNVKDGEGFVVVPRVLLADFAPRDAPRVATMIALEEFDDMFESFEHTAWRLESRRRYRSDEETETYRRFARGEDAGWDPDDPWCASRRAQAALGKRFERVRIVDNPPTPGQRYLLDNARRNTAVGEDIRNLWRSEAERLKLPDDDFWLFDSRVIARLHFDDADGMTGVELITNPVEVARACQIRDAAWHHAVPYDIFAARVPSMG</sequence>
<comment type="caution">
    <text evidence="2">The sequence shown here is derived from an EMBL/GenBank/DDBJ whole genome shotgun (WGS) entry which is preliminary data.</text>
</comment>
<evidence type="ECO:0000313" key="3">
    <source>
        <dbReference type="Proteomes" id="UP000587462"/>
    </source>
</evidence>
<gene>
    <name evidence="2" type="ORF">HG542_15560</name>
</gene>
<organism evidence="2 3">
    <name type="scientific">Streptomyces morookaense</name>
    <name type="common">Streptoverticillium morookaense</name>
    <dbReference type="NCBI Taxonomy" id="1970"/>
    <lineage>
        <taxon>Bacteria</taxon>
        <taxon>Bacillati</taxon>
        <taxon>Actinomycetota</taxon>
        <taxon>Actinomycetes</taxon>
        <taxon>Kitasatosporales</taxon>
        <taxon>Streptomycetaceae</taxon>
        <taxon>Streptomyces</taxon>
    </lineage>
</organism>
<reference evidence="2 3" key="1">
    <citation type="submission" date="2020-04" db="EMBL/GenBank/DDBJ databases">
        <title>Draft Genome Sequence of Streptomyces morookaense DSM 40503, an 8-azaguanine-producing strain.</title>
        <authorList>
            <person name="Qi J."/>
            <person name="Gao J.-M."/>
        </authorList>
    </citation>
    <scope>NUCLEOTIDE SEQUENCE [LARGE SCALE GENOMIC DNA]</scope>
    <source>
        <strain evidence="2 3">DSM 40503</strain>
    </source>
</reference>